<accession>A0ACA9PRJ1</accession>
<protein>
    <submittedName>
        <fullName evidence="1">12823_t:CDS:1</fullName>
    </submittedName>
</protein>
<evidence type="ECO:0000313" key="1">
    <source>
        <dbReference type="EMBL" id="CAG8717724.1"/>
    </source>
</evidence>
<feature type="non-terminal residue" evidence="1">
    <location>
        <position position="42"/>
    </location>
</feature>
<organism evidence="1 2">
    <name type="scientific">Dentiscutata heterogama</name>
    <dbReference type="NCBI Taxonomy" id="1316150"/>
    <lineage>
        <taxon>Eukaryota</taxon>
        <taxon>Fungi</taxon>
        <taxon>Fungi incertae sedis</taxon>
        <taxon>Mucoromycota</taxon>
        <taxon>Glomeromycotina</taxon>
        <taxon>Glomeromycetes</taxon>
        <taxon>Diversisporales</taxon>
        <taxon>Gigasporaceae</taxon>
        <taxon>Dentiscutata</taxon>
    </lineage>
</organism>
<gene>
    <name evidence="1" type="ORF">DHETER_LOCUS12647</name>
</gene>
<comment type="caution">
    <text evidence="1">The sequence shown here is derived from an EMBL/GenBank/DDBJ whole genome shotgun (WGS) entry which is preliminary data.</text>
</comment>
<keyword evidence="2" id="KW-1185">Reference proteome</keyword>
<name>A0ACA9PRJ1_9GLOM</name>
<dbReference type="EMBL" id="CAJVPU010031731">
    <property type="protein sequence ID" value="CAG8717724.1"/>
    <property type="molecule type" value="Genomic_DNA"/>
</dbReference>
<evidence type="ECO:0000313" key="2">
    <source>
        <dbReference type="Proteomes" id="UP000789702"/>
    </source>
</evidence>
<proteinExistence type="predicted"/>
<dbReference type="Proteomes" id="UP000789702">
    <property type="component" value="Unassembled WGS sequence"/>
</dbReference>
<reference evidence="1" key="1">
    <citation type="submission" date="2021-06" db="EMBL/GenBank/DDBJ databases">
        <authorList>
            <person name="Kallberg Y."/>
            <person name="Tangrot J."/>
            <person name="Rosling A."/>
        </authorList>
    </citation>
    <scope>NUCLEOTIDE SEQUENCE</scope>
    <source>
        <strain evidence="1">IL203A</strain>
    </source>
</reference>
<sequence length="42" mass="5183">MTFKKEDREVKRNENMSVCVEKIIEETLKIRYEIETYESIEK</sequence>